<accession>A0AA37SZF9</accession>
<dbReference type="Pfam" id="PF07715">
    <property type="entry name" value="Plug"/>
    <property type="match status" value="1"/>
</dbReference>
<comment type="subcellular location">
    <subcellularLocation>
        <location evidence="1 12">Cell outer membrane</location>
        <topology evidence="1 12">Multi-pass membrane protein</topology>
    </subcellularLocation>
</comment>
<evidence type="ECO:0000256" key="13">
    <source>
        <dbReference type="PROSITE-ProRule" id="PRU10144"/>
    </source>
</evidence>
<proteinExistence type="inferred from homology"/>
<keyword evidence="18" id="KW-1185">Reference proteome</keyword>
<evidence type="ECO:0000256" key="9">
    <source>
        <dbReference type="ARBA" id="ARBA00023077"/>
    </source>
</evidence>
<dbReference type="InterPro" id="IPR039426">
    <property type="entry name" value="TonB-dep_rcpt-like"/>
</dbReference>
<keyword evidence="3 12" id="KW-1134">Transmembrane beta strand</keyword>
<feature type="short sequence motif" description="TonB C-terminal box" evidence="13">
    <location>
        <begin position="769"/>
        <end position="786"/>
    </location>
</feature>
<dbReference type="PROSITE" id="PS01156">
    <property type="entry name" value="TONB_DEPENDENT_REC_2"/>
    <property type="match status" value="1"/>
</dbReference>
<evidence type="ECO:0000256" key="3">
    <source>
        <dbReference type="ARBA" id="ARBA00022452"/>
    </source>
</evidence>
<keyword evidence="9 14" id="KW-0798">TonB box</keyword>
<dbReference type="PANTHER" id="PTHR32552">
    <property type="entry name" value="FERRICHROME IRON RECEPTOR-RELATED"/>
    <property type="match status" value="1"/>
</dbReference>
<dbReference type="InterPro" id="IPR012910">
    <property type="entry name" value="Plug_dom"/>
</dbReference>
<keyword evidence="4" id="KW-0410">Iron transport</keyword>
<keyword evidence="10 12" id="KW-0472">Membrane</keyword>
<dbReference type="AlphaFoldDB" id="A0AA37SZF9"/>
<evidence type="ECO:0000259" key="16">
    <source>
        <dbReference type="Pfam" id="PF07715"/>
    </source>
</evidence>
<keyword evidence="6" id="KW-0732">Signal</keyword>
<dbReference type="Gene3D" id="2.40.170.20">
    <property type="entry name" value="TonB-dependent receptor, beta-barrel domain"/>
    <property type="match status" value="1"/>
</dbReference>
<dbReference type="PANTHER" id="PTHR32552:SF89">
    <property type="entry name" value="CATECHOLATE SIDEROPHORE RECEPTOR FIU"/>
    <property type="match status" value="1"/>
</dbReference>
<feature type="domain" description="TonB-dependent receptor plug" evidence="16">
    <location>
        <begin position="56"/>
        <end position="167"/>
    </location>
</feature>
<keyword evidence="8" id="KW-0406">Ion transport</keyword>
<dbReference type="GO" id="GO:0009279">
    <property type="term" value="C:cell outer membrane"/>
    <property type="evidence" value="ECO:0007669"/>
    <property type="project" value="UniProtKB-SubCell"/>
</dbReference>
<sequence>MFAPFIRNTHSQGNNMYNKKTYLAILVAATFSHQVYAEAADASEANVEQISIVGKSTAFANSVADEAMVNQQSNISSVLAVIDNLPGVLINEGDTFGADDWSTSISIRGFQVDLSQQQIGITIDGIANGNSNYGGGAKANRYIDTENLGTVEVSQGTADISSRSNEALGGTLDFSTYDPTDTEQVVTSVSLGDFGAQKYFVRYETGEIFKDTYAWVSVSSRESSDWMDGVAENQGDHMAAKVVSITNNGQISAYLAYDDVHEDNYQRIYGLEQYAQNPEWDQLTSDWSGIPYVDQAYRRGWSTLRENLFGYLQGEWDFAAVSVKANVYFHQNEGRGDWVPPYLVDVTDNGTEGHSELIGGNTALGGAALGQIYFVDGSGSTLSPIAGCESSLTFPYGGGGAQFDPACHVDNAIPVGSYRHTHYQKDRYGFNADFIWDTQIGDFNNTLRGGIWYEDYNREEYRDWHKIIDSKTSFRFDHRPYWIQYDREFPVETLMYYLQNDIDLEFATVSLGVKKFNVDVSKNDNFNAVNDLDVSSDSDALLSFGVVAPVSDSVELFAGYQENFAAIKDAVLERDDADVSIVEPETAENMDFGLRYTGDSLNASITYYSIEFDNRIRFVSNETVDGIDFLESAAGGYINDGGVESSGIEASLKYQMTDNWSFYTSFTSNDSEYTDADIAGNTVLGSAEELFVFSFDWAKDDYFAGLSTKHVGDRFLNQENTVEVDGYTISDLYIGTNVALSGGVENIDVRLTVNNLFDANYLGTVASNAAWLGAPRTAVINVQVTF</sequence>
<dbReference type="PROSITE" id="PS52016">
    <property type="entry name" value="TONB_DEPENDENT_REC_3"/>
    <property type="match status" value="1"/>
</dbReference>
<evidence type="ECO:0000256" key="6">
    <source>
        <dbReference type="ARBA" id="ARBA00022729"/>
    </source>
</evidence>
<reference evidence="17" key="1">
    <citation type="journal article" date="2014" name="Int. J. Syst. Evol. Microbiol.">
        <title>Complete genome sequence of Corynebacterium casei LMG S-19264T (=DSM 44701T), isolated from a smear-ripened cheese.</title>
        <authorList>
            <consortium name="US DOE Joint Genome Institute (JGI-PGF)"/>
            <person name="Walter F."/>
            <person name="Albersmeier A."/>
            <person name="Kalinowski J."/>
            <person name="Ruckert C."/>
        </authorList>
    </citation>
    <scope>NUCLEOTIDE SEQUENCE</scope>
    <source>
        <strain evidence="17">NBRC 110023</strain>
    </source>
</reference>
<gene>
    <name evidence="17" type="primary">fhuA_1</name>
    <name evidence="17" type="ORF">GCM10007852_02760</name>
</gene>
<evidence type="ECO:0000256" key="8">
    <source>
        <dbReference type="ARBA" id="ARBA00023065"/>
    </source>
</evidence>
<evidence type="ECO:0000256" key="4">
    <source>
        <dbReference type="ARBA" id="ARBA00022496"/>
    </source>
</evidence>
<dbReference type="Gene3D" id="2.170.130.10">
    <property type="entry name" value="TonB-dependent receptor, plug domain"/>
    <property type="match status" value="1"/>
</dbReference>
<evidence type="ECO:0000259" key="15">
    <source>
        <dbReference type="Pfam" id="PF00593"/>
    </source>
</evidence>
<dbReference type="InterPro" id="IPR000531">
    <property type="entry name" value="Beta-barrel_TonB"/>
</dbReference>
<dbReference type="InterPro" id="IPR037066">
    <property type="entry name" value="Plug_dom_sf"/>
</dbReference>
<evidence type="ECO:0000256" key="5">
    <source>
        <dbReference type="ARBA" id="ARBA00022692"/>
    </source>
</evidence>
<dbReference type="Proteomes" id="UP001156601">
    <property type="component" value="Unassembled WGS sequence"/>
</dbReference>
<keyword evidence="17" id="KW-0675">Receptor</keyword>
<feature type="domain" description="TonB-dependent receptor-like beta-barrel" evidence="15">
    <location>
        <begin position="270"/>
        <end position="756"/>
    </location>
</feature>
<protein>
    <submittedName>
        <fullName evidence="17">TonB-dependent receptor</fullName>
    </submittedName>
</protein>
<organism evidence="17 18">
    <name type="scientific">Agaribacter marinus</name>
    <dbReference type="NCBI Taxonomy" id="1431249"/>
    <lineage>
        <taxon>Bacteria</taxon>
        <taxon>Pseudomonadati</taxon>
        <taxon>Pseudomonadota</taxon>
        <taxon>Gammaproteobacteria</taxon>
        <taxon>Alteromonadales</taxon>
        <taxon>Alteromonadaceae</taxon>
        <taxon>Agaribacter</taxon>
    </lineage>
</organism>
<comment type="similarity">
    <text evidence="12 14">Belongs to the TonB-dependent receptor family.</text>
</comment>
<dbReference type="InterPro" id="IPR010917">
    <property type="entry name" value="TonB_rcpt_CS"/>
</dbReference>
<evidence type="ECO:0000256" key="11">
    <source>
        <dbReference type="ARBA" id="ARBA00023237"/>
    </source>
</evidence>
<name>A0AA37SZF9_9ALTE</name>
<reference evidence="17" key="2">
    <citation type="submission" date="2023-01" db="EMBL/GenBank/DDBJ databases">
        <title>Draft genome sequence of Agaribacter marinus strain NBRC 110023.</title>
        <authorList>
            <person name="Sun Q."/>
            <person name="Mori K."/>
        </authorList>
    </citation>
    <scope>NUCLEOTIDE SEQUENCE</scope>
    <source>
        <strain evidence="17">NBRC 110023</strain>
    </source>
</reference>
<keyword evidence="11 12" id="KW-0998">Cell outer membrane</keyword>
<keyword evidence="2 12" id="KW-0813">Transport</keyword>
<keyword evidence="7" id="KW-0408">Iron</keyword>
<evidence type="ECO:0000256" key="10">
    <source>
        <dbReference type="ARBA" id="ARBA00023136"/>
    </source>
</evidence>
<keyword evidence="5 12" id="KW-0812">Transmembrane</keyword>
<dbReference type="GO" id="GO:0015344">
    <property type="term" value="F:siderophore uptake transmembrane transporter activity"/>
    <property type="evidence" value="ECO:0007669"/>
    <property type="project" value="TreeGrafter"/>
</dbReference>
<comment type="caution">
    <text evidence="17">The sequence shown here is derived from an EMBL/GenBank/DDBJ whole genome shotgun (WGS) entry which is preliminary data.</text>
</comment>
<dbReference type="Pfam" id="PF00593">
    <property type="entry name" value="TonB_dep_Rec_b-barrel"/>
    <property type="match status" value="1"/>
</dbReference>
<dbReference type="InterPro" id="IPR036942">
    <property type="entry name" value="Beta-barrel_TonB_sf"/>
</dbReference>
<evidence type="ECO:0000256" key="1">
    <source>
        <dbReference type="ARBA" id="ARBA00004571"/>
    </source>
</evidence>
<dbReference type="SUPFAM" id="SSF56935">
    <property type="entry name" value="Porins"/>
    <property type="match status" value="1"/>
</dbReference>
<evidence type="ECO:0000313" key="17">
    <source>
        <dbReference type="EMBL" id="GLR69368.1"/>
    </source>
</evidence>
<evidence type="ECO:0000313" key="18">
    <source>
        <dbReference type="Proteomes" id="UP001156601"/>
    </source>
</evidence>
<evidence type="ECO:0000256" key="12">
    <source>
        <dbReference type="PROSITE-ProRule" id="PRU01360"/>
    </source>
</evidence>
<evidence type="ECO:0000256" key="7">
    <source>
        <dbReference type="ARBA" id="ARBA00023004"/>
    </source>
</evidence>
<evidence type="ECO:0000256" key="14">
    <source>
        <dbReference type="RuleBase" id="RU003357"/>
    </source>
</evidence>
<dbReference type="EMBL" id="BSOT01000002">
    <property type="protein sequence ID" value="GLR69368.1"/>
    <property type="molecule type" value="Genomic_DNA"/>
</dbReference>
<evidence type="ECO:0000256" key="2">
    <source>
        <dbReference type="ARBA" id="ARBA00022448"/>
    </source>
</evidence>